<dbReference type="PANTHER" id="PTHR35864:SF1">
    <property type="entry name" value="ZINC METALLOPROTEASE YWHC-RELATED"/>
    <property type="match status" value="1"/>
</dbReference>
<evidence type="ECO:0000259" key="14">
    <source>
        <dbReference type="Pfam" id="PF02163"/>
    </source>
</evidence>
<reference evidence="15 16" key="1">
    <citation type="submission" date="2018-08" db="EMBL/GenBank/DDBJ databases">
        <title>Acidipila sp. 4G-K13, an acidobacterium isolated from forest soil.</title>
        <authorList>
            <person name="Gao Z.-H."/>
            <person name="Qiu L.-H."/>
        </authorList>
    </citation>
    <scope>NUCLEOTIDE SEQUENCE [LARGE SCALE GENOMIC DNA]</scope>
    <source>
        <strain evidence="15 16">4G-K13</strain>
    </source>
</reference>
<evidence type="ECO:0000313" key="16">
    <source>
        <dbReference type="Proteomes" id="UP000264702"/>
    </source>
</evidence>
<evidence type="ECO:0000256" key="7">
    <source>
        <dbReference type="ARBA" id="ARBA00022723"/>
    </source>
</evidence>
<evidence type="ECO:0000256" key="5">
    <source>
        <dbReference type="ARBA" id="ARBA00022670"/>
    </source>
</evidence>
<comment type="cofactor">
    <cofactor evidence="1">
        <name>Zn(2+)</name>
        <dbReference type="ChEBI" id="CHEBI:29105"/>
    </cofactor>
</comment>
<evidence type="ECO:0000256" key="8">
    <source>
        <dbReference type="ARBA" id="ARBA00022801"/>
    </source>
</evidence>
<dbReference type="Pfam" id="PF02163">
    <property type="entry name" value="Peptidase_M50"/>
    <property type="match status" value="1"/>
</dbReference>
<evidence type="ECO:0000256" key="2">
    <source>
        <dbReference type="ARBA" id="ARBA00004651"/>
    </source>
</evidence>
<evidence type="ECO:0000256" key="9">
    <source>
        <dbReference type="ARBA" id="ARBA00022833"/>
    </source>
</evidence>
<comment type="caution">
    <text evidence="15">The sequence shown here is derived from an EMBL/GenBank/DDBJ whole genome shotgun (WGS) entry which is preliminary data.</text>
</comment>
<name>A0A372IR00_9BACT</name>
<keyword evidence="11" id="KW-0482">Metalloprotease</keyword>
<dbReference type="RefSeq" id="WP_117299122.1">
    <property type="nucleotide sequence ID" value="NZ_QVQT02000003.1"/>
</dbReference>
<keyword evidence="5 15" id="KW-0645">Protease</keyword>
<dbReference type="InterPro" id="IPR052348">
    <property type="entry name" value="Metallopeptidase_M50B"/>
</dbReference>
<keyword evidence="4" id="KW-1003">Cell membrane</keyword>
<evidence type="ECO:0000313" key="15">
    <source>
        <dbReference type="EMBL" id="RFU16953.1"/>
    </source>
</evidence>
<evidence type="ECO:0000256" key="4">
    <source>
        <dbReference type="ARBA" id="ARBA00022475"/>
    </source>
</evidence>
<evidence type="ECO:0000256" key="1">
    <source>
        <dbReference type="ARBA" id="ARBA00001947"/>
    </source>
</evidence>
<dbReference type="InterPro" id="IPR044537">
    <property type="entry name" value="Rip2-like"/>
</dbReference>
<evidence type="ECO:0000256" key="13">
    <source>
        <dbReference type="SAM" id="Phobius"/>
    </source>
</evidence>
<evidence type="ECO:0000256" key="10">
    <source>
        <dbReference type="ARBA" id="ARBA00022989"/>
    </source>
</evidence>
<keyword evidence="7" id="KW-0479">Metal-binding</keyword>
<comment type="similarity">
    <text evidence="3">Belongs to the peptidase M50B family.</text>
</comment>
<keyword evidence="12 13" id="KW-0472">Membrane</keyword>
<keyword evidence="8" id="KW-0378">Hydrolase</keyword>
<accession>A0A372IR00</accession>
<proteinExistence type="inferred from homology"/>
<feature type="transmembrane region" description="Helical" evidence="13">
    <location>
        <begin position="151"/>
        <end position="176"/>
    </location>
</feature>
<gene>
    <name evidence="15" type="ORF">D0Y96_09530</name>
</gene>
<feature type="transmembrane region" description="Helical" evidence="13">
    <location>
        <begin position="98"/>
        <end position="123"/>
    </location>
</feature>
<dbReference type="GO" id="GO:0046872">
    <property type="term" value="F:metal ion binding"/>
    <property type="evidence" value="ECO:0007669"/>
    <property type="project" value="UniProtKB-KW"/>
</dbReference>
<dbReference type="CDD" id="cd06158">
    <property type="entry name" value="S2P-M50_like_1"/>
    <property type="match status" value="1"/>
</dbReference>
<dbReference type="GO" id="GO:0005886">
    <property type="term" value="C:plasma membrane"/>
    <property type="evidence" value="ECO:0007669"/>
    <property type="project" value="UniProtKB-SubCell"/>
</dbReference>
<evidence type="ECO:0000256" key="12">
    <source>
        <dbReference type="ARBA" id="ARBA00023136"/>
    </source>
</evidence>
<keyword evidence="9" id="KW-0862">Zinc</keyword>
<dbReference type="OrthoDB" id="9800627at2"/>
<dbReference type="AlphaFoldDB" id="A0A372IR00"/>
<keyword evidence="10 13" id="KW-1133">Transmembrane helix</keyword>
<evidence type="ECO:0000256" key="6">
    <source>
        <dbReference type="ARBA" id="ARBA00022692"/>
    </source>
</evidence>
<dbReference type="EMBL" id="QVQT01000003">
    <property type="protein sequence ID" value="RFU16953.1"/>
    <property type="molecule type" value="Genomic_DNA"/>
</dbReference>
<keyword evidence="16" id="KW-1185">Reference proteome</keyword>
<evidence type="ECO:0000256" key="11">
    <source>
        <dbReference type="ARBA" id="ARBA00023049"/>
    </source>
</evidence>
<comment type="subcellular location">
    <subcellularLocation>
        <location evidence="2">Cell membrane</location>
        <topology evidence="2">Multi-pass membrane protein</topology>
    </subcellularLocation>
</comment>
<dbReference type="InterPro" id="IPR008915">
    <property type="entry name" value="Peptidase_M50"/>
</dbReference>
<protein>
    <submittedName>
        <fullName evidence="15">Site-2 protease family protein</fullName>
    </submittedName>
</protein>
<dbReference type="GO" id="GO:0008237">
    <property type="term" value="F:metallopeptidase activity"/>
    <property type="evidence" value="ECO:0007669"/>
    <property type="project" value="UniProtKB-KW"/>
</dbReference>
<dbReference type="GO" id="GO:0006508">
    <property type="term" value="P:proteolysis"/>
    <property type="evidence" value="ECO:0007669"/>
    <property type="project" value="UniProtKB-KW"/>
</dbReference>
<dbReference type="Proteomes" id="UP000264702">
    <property type="component" value="Unassembled WGS sequence"/>
</dbReference>
<keyword evidence="6 13" id="KW-0812">Transmembrane</keyword>
<evidence type="ECO:0000256" key="3">
    <source>
        <dbReference type="ARBA" id="ARBA00007931"/>
    </source>
</evidence>
<organism evidence="15 16">
    <name type="scientific">Paracidobacterium acidisoli</name>
    <dbReference type="NCBI Taxonomy" id="2303751"/>
    <lineage>
        <taxon>Bacteria</taxon>
        <taxon>Pseudomonadati</taxon>
        <taxon>Acidobacteriota</taxon>
        <taxon>Terriglobia</taxon>
        <taxon>Terriglobales</taxon>
        <taxon>Acidobacteriaceae</taxon>
        <taxon>Paracidobacterium</taxon>
    </lineage>
</organism>
<feature type="domain" description="Peptidase M50" evidence="14">
    <location>
        <begin position="13"/>
        <end position="191"/>
    </location>
</feature>
<dbReference type="PANTHER" id="PTHR35864">
    <property type="entry name" value="ZINC METALLOPROTEASE MJ0611-RELATED"/>
    <property type="match status" value="1"/>
</dbReference>
<feature type="transmembrane region" description="Helical" evidence="13">
    <location>
        <begin position="197"/>
        <end position="221"/>
    </location>
</feature>
<sequence length="235" mass="25118">MSELRIVQGIFEFVILLFALSLHEAAHAWTASKLGDPTARMLGRVTLNPAKHIDPIGTIVIPLVMLFVLPGYGQFLIGWAKPTPVTTRNFKNATRDDILTTLAGPLSNVLAAVGSVIALIILAKATPSGAAAVHGLAGGMIDPEMMSASPVIFPMAIIFYLAMMLNLFLAVFNLLPLPPLDGSHIFRHMLPYKALRIYDSLGIFSLILMILVGGSVVGYFVNPAVAAINGVLLSF</sequence>
<feature type="transmembrane region" description="Helical" evidence="13">
    <location>
        <begin position="56"/>
        <end position="77"/>
    </location>
</feature>